<dbReference type="InterPro" id="IPR036412">
    <property type="entry name" value="HAD-like_sf"/>
</dbReference>
<feature type="domain" description="FCP1 homology" evidence="2">
    <location>
        <begin position="370"/>
        <end position="551"/>
    </location>
</feature>
<dbReference type="Proteomes" id="UP000324897">
    <property type="component" value="Chromosome 5"/>
</dbReference>
<evidence type="ECO:0000259" key="2">
    <source>
        <dbReference type="PROSITE" id="PS50969"/>
    </source>
</evidence>
<name>A0A5J9WCA6_9POAL</name>
<gene>
    <name evidence="3" type="ORF">EJB05_04418</name>
</gene>
<organism evidence="3 4">
    <name type="scientific">Eragrostis curvula</name>
    <name type="common">weeping love grass</name>
    <dbReference type="NCBI Taxonomy" id="38414"/>
    <lineage>
        <taxon>Eukaryota</taxon>
        <taxon>Viridiplantae</taxon>
        <taxon>Streptophyta</taxon>
        <taxon>Embryophyta</taxon>
        <taxon>Tracheophyta</taxon>
        <taxon>Spermatophyta</taxon>
        <taxon>Magnoliopsida</taxon>
        <taxon>Liliopsida</taxon>
        <taxon>Poales</taxon>
        <taxon>Poaceae</taxon>
        <taxon>PACMAD clade</taxon>
        <taxon>Chloridoideae</taxon>
        <taxon>Eragrostideae</taxon>
        <taxon>Eragrostidinae</taxon>
        <taxon>Eragrostis</taxon>
    </lineage>
</organism>
<dbReference type="InterPro" id="IPR023214">
    <property type="entry name" value="HAD_sf"/>
</dbReference>
<dbReference type="Gene3D" id="3.40.50.1000">
    <property type="entry name" value="HAD superfamily/HAD-like"/>
    <property type="match status" value="1"/>
</dbReference>
<reference evidence="3 4" key="1">
    <citation type="journal article" date="2019" name="Sci. Rep.">
        <title>A high-quality genome of Eragrostis curvula grass provides insights into Poaceae evolution and supports new strategies to enhance forage quality.</title>
        <authorList>
            <person name="Carballo J."/>
            <person name="Santos B.A.C.M."/>
            <person name="Zappacosta D."/>
            <person name="Garbus I."/>
            <person name="Selva J.P."/>
            <person name="Gallo C.A."/>
            <person name="Diaz A."/>
            <person name="Albertini E."/>
            <person name="Caccamo M."/>
            <person name="Echenique V."/>
        </authorList>
    </citation>
    <scope>NUCLEOTIDE SEQUENCE [LARGE SCALE GENOMIC DNA]</scope>
    <source>
        <strain evidence="4">cv. Victoria</strain>
        <tissue evidence="3">Leaf</tissue>
    </source>
</reference>
<feature type="compositionally biased region" description="Low complexity" evidence="1">
    <location>
        <begin position="40"/>
        <end position="52"/>
    </location>
</feature>
<feature type="compositionally biased region" description="Basic residues" evidence="1">
    <location>
        <begin position="53"/>
        <end position="66"/>
    </location>
</feature>
<dbReference type="OrthoDB" id="1711508at2759"/>
<feature type="region of interest" description="Disordered" evidence="1">
    <location>
        <begin position="1"/>
        <end position="88"/>
    </location>
</feature>
<dbReference type="InterPro" id="IPR004274">
    <property type="entry name" value="FCP1_dom"/>
</dbReference>
<evidence type="ECO:0000313" key="3">
    <source>
        <dbReference type="EMBL" id="TVU44954.1"/>
    </source>
</evidence>
<dbReference type="EMBL" id="RWGY01000004">
    <property type="protein sequence ID" value="TVU44954.1"/>
    <property type="molecule type" value="Genomic_DNA"/>
</dbReference>
<evidence type="ECO:0000313" key="4">
    <source>
        <dbReference type="Proteomes" id="UP000324897"/>
    </source>
</evidence>
<dbReference type="SUPFAM" id="SSF56784">
    <property type="entry name" value="HAD-like"/>
    <property type="match status" value="1"/>
</dbReference>
<protein>
    <recommendedName>
        <fullName evidence="2">FCP1 homology domain-containing protein</fullName>
    </recommendedName>
</protein>
<accession>A0A5J9WCA6</accession>
<feature type="region of interest" description="Disordered" evidence="1">
    <location>
        <begin position="246"/>
        <end position="267"/>
    </location>
</feature>
<feature type="compositionally biased region" description="Low complexity" evidence="1">
    <location>
        <begin position="69"/>
        <end position="84"/>
    </location>
</feature>
<dbReference type="SMART" id="SM00577">
    <property type="entry name" value="CPDc"/>
    <property type="match status" value="1"/>
</dbReference>
<feature type="compositionally biased region" description="Basic residues" evidence="1">
    <location>
        <begin position="9"/>
        <end position="21"/>
    </location>
</feature>
<sequence>MDAPPAKNRASKRRERRRRRAAAAAATGDGPDVLAAERGSTAPGNAASAASSSRRRNRQRKRRRDRAAKTAAEASKSPEAPGSALRGEGIDALGDLHDIANCVSVVASGQGVSSLQSVEAHLSVSLPQTTTKKIVDSNETRKENFQARIKTPKVYSEDGAVSYSVSREDSVGEIETLRSKFFKQSDETCQYNCTALENADTNIDYQNEDSKCLMMKNTSLSGNSEETSPDCSYLQELEKHMENENGASIDRSNLKEETTSQDCPLPNGADDSGLVIMVSEKNTSCLRSMTNSVSVDNAKTKGEIVNLDRAIDKRCELGKNNLNCTERMGLQEQDAAFSEDSNANCLSPSSLAEAYEKLKIVSSPRQSFIGFPKKKLLILDLNGLLADINQDYHNAHMANAKVRGKLVFRRPYCDDFLKFCSQNFDLGVWSSRKKQNVASVVDIVMRDFKPRLLFCWDMSKCTFTGHKTLENMHKPLVLKELKKLWNKEEPDLPWEEGDYSPSNTLLVDDSPYKALRNPPHTAIFPRSYSYLNWNDNSLGPGGDLRMYLQNLAAADDVESFVRNNPFGQSFITESDPHWNFYAQIAGKRSAVAHNGASPLTCSA</sequence>
<dbReference type="FunFam" id="3.40.50.1000:FF:000257">
    <property type="entry name" value="Haloacid dehalogenase-like hydrolase (HAD) superfamily protein"/>
    <property type="match status" value="1"/>
</dbReference>
<dbReference type="PANTHER" id="PTHR12210">
    <property type="entry name" value="DULLARD PROTEIN PHOSPHATASE"/>
    <property type="match status" value="1"/>
</dbReference>
<dbReference type="InterPro" id="IPR050365">
    <property type="entry name" value="TIM50"/>
</dbReference>
<keyword evidence="4" id="KW-1185">Reference proteome</keyword>
<dbReference type="Pfam" id="PF03031">
    <property type="entry name" value="NIF"/>
    <property type="match status" value="1"/>
</dbReference>
<comment type="caution">
    <text evidence="3">The sequence shown here is derived from an EMBL/GenBank/DDBJ whole genome shotgun (WGS) entry which is preliminary data.</text>
</comment>
<dbReference type="Gramene" id="TVU44954">
    <property type="protein sequence ID" value="TVU44954"/>
    <property type="gene ID" value="EJB05_04418"/>
</dbReference>
<dbReference type="PROSITE" id="PS50969">
    <property type="entry name" value="FCP1"/>
    <property type="match status" value="1"/>
</dbReference>
<dbReference type="AlphaFoldDB" id="A0A5J9WCA6"/>
<proteinExistence type="predicted"/>
<evidence type="ECO:0000256" key="1">
    <source>
        <dbReference type="SAM" id="MobiDB-lite"/>
    </source>
</evidence>